<dbReference type="Pfam" id="PF07686">
    <property type="entry name" value="V-set"/>
    <property type="match status" value="2"/>
</dbReference>
<dbReference type="Pfam" id="PF13895">
    <property type="entry name" value="Ig_2"/>
    <property type="match status" value="2"/>
</dbReference>
<dbReference type="SMART" id="SM00409">
    <property type="entry name" value="IG"/>
    <property type="match status" value="4"/>
</dbReference>
<gene>
    <name evidence="7" type="primary">CAP2</name>
</gene>
<keyword evidence="5" id="KW-0732">Signal</keyword>
<feature type="domain" description="Ig-like" evidence="6">
    <location>
        <begin position="321"/>
        <end position="417"/>
    </location>
</feature>
<reference evidence="7" key="2">
    <citation type="submission" date="2025-08" db="UniProtKB">
        <authorList>
            <consortium name="Ensembl"/>
        </authorList>
    </citation>
    <scope>IDENTIFICATION</scope>
</reference>
<dbReference type="Proteomes" id="UP000472276">
    <property type="component" value="Unassembled WGS sequence"/>
</dbReference>
<keyword evidence="8" id="KW-1185">Reference proteome</keyword>
<dbReference type="InterPro" id="IPR013783">
    <property type="entry name" value="Ig-like_fold"/>
</dbReference>
<evidence type="ECO:0000313" key="8">
    <source>
        <dbReference type="Proteomes" id="UP000472276"/>
    </source>
</evidence>
<evidence type="ECO:0000256" key="2">
    <source>
        <dbReference type="ARBA" id="ARBA00023136"/>
    </source>
</evidence>
<proteinExistence type="predicted"/>
<dbReference type="InterPro" id="IPR013106">
    <property type="entry name" value="Ig_V-set"/>
</dbReference>
<evidence type="ECO:0000256" key="5">
    <source>
        <dbReference type="SAM" id="SignalP"/>
    </source>
</evidence>
<organism evidence="7 8">
    <name type="scientific">Oreochromis aureus</name>
    <name type="common">Israeli tilapia</name>
    <name type="synonym">Chromis aureus</name>
    <dbReference type="NCBI Taxonomy" id="47969"/>
    <lineage>
        <taxon>Eukaryota</taxon>
        <taxon>Metazoa</taxon>
        <taxon>Chordata</taxon>
        <taxon>Craniata</taxon>
        <taxon>Vertebrata</taxon>
        <taxon>Euteleostomi</taxon>
        <taxon>Actinopterygii</taxon>
        <taxon>Neopterygii</taxon>
        <taxon>Teleostei</taxon>
        <taxon>Neoteleostei</taxon>
        <taxon>Acanthomorphata</taxon>
        <taxon>Ovalentaria</taxon>
        <taxon>Cichlomorphae</taxon>
        <taxon>Cichliformes</taxon>
        <taxon>Cichlidae</taxon>
        <taxon>African cichlids</taxon>
        <taxon>Pseudocrenilabrinae</taxon>
        <taxon>Oreochromini</taxon>
        <taxon>Oreochromis</taxon>
    </lineage>
</organism>
<dbReference type="GO" id="GO:0009897">
    <property type="term" value="C:external side of plasma membrane"/>
    <property type="evidence" value="ECO:0007669"/>
    <property type="project" value="TreeGrafter"/>
</dbReference>
<keyword evidence="3" id="KW-0393">Immunoglobulin domain</keyword>
<dbReference type="PANTHER" id="PTHR24100">
    <property type="entry name" value="BUTYROPHILIN"/>
    <property type="match status" value="1"/>
</dbReference>
<sequence>MELLSLLFMSSCFLTLSRLTFGDQSGTSVFVKEGDDAILPCSLGTNENIEYVRFEWMKEGTKEEVFTCDSGVCYSPALPDRVSHFRDDLQHGNASIKIKNAQLEDEGIYTCSFPTSGKTFRIELVVGAAEPYVTSHDQINGGVLLQCDVKNANPKPTVEWRDSNNQIIHSEEPQVSKQGGRFYITLKATVEKNGRYRCVATQEKIHHQAQKEIHVHIYGGPVIVKDGADAILPCSLGTNENIEYVRFEWTKERTEKQVYIHDTGADYSPALPGRVSHFKDDLKNGNASIKINNVQLEDGGNYTCSFPTSGKTFRIELVVGPVLKVRNNPGAAEPYVTSHDQINGVVLLQCDVKNANPKPTVEWRDSNNQIIHSEEPQVSKQGDHVHITLKATVKKNGHYRCVATQEEIKHQTQKEIHVHIYEPNTRWKIVAVVAIVLAVAVVVGILVRRYFKNKKKTNKKECSAQELKLNADQSEPV</sequence>
<dbReference type="GO" id="GO:0050852">
    <property type="term" value="P:T cell receptor signaling pathway"/>
    <property type="evidence" value="ECO:0007669"/>
    <property type="project" value="TreeGrafter"/>
</dbReference>
<feature type="domain" description="Ig-like" evidence="6">
    <location>
        <begin position="31"/>
        <end position="121"/>
    </location>
</feature>
<evidence type="ECO:0000256" key="3">
    <source>
        <dbReference type="ARBA" id="ARBA00023319"/>
    </source>
</evidence>
<keyword evidence="2 4" id="KW-0472">Membrane</keyword>
<dbReference type="PANTHER" id="PTHR24100:SF151">
    <property type="entry name" value="ICOS LIGAND"/>
    <property type="match status" value="1"/>
</dbReference>
<name>A0AAZ1X9G0_OREAU</name>
<dbReference type="Ensembl" id="ENSOABT00000083611.1">
    <property type="protein sequence ID" value="ENSOABP00000064269.1"/>
    <property type="gene ID" value="ENSOABG00000017962.2"/>
</dbReference>
<evidence type="ECO:0000256" key="1">
    <source>
        <dbReference type="ARBA" id="ARBA00004370"/>
    </source>
</evidence>
<dbReference type="PROSITE" id="PS50835">
    <property type="entry name" value="IG_LIKE"/>
    <property type="match status" value="4"/>
</dbReference>
<feature type="signal peptide" evidence="5">
    <location>
        <begin position="1"/>
        <end position="22"/>
    </location>
</feature>
<dbReference type="GO" id="GO:0001817">
    <property type="term" value="P:regulation of cytokine production"/>
    <property type="evidence" value="ECO:0007669"/>
    <property type="project" value="TreeGrafter"/>
</dbReference>
<dbReference type="InterPro" id="IPR036179">
    <property type="entry name" value="Ig-like_dom_sf"/>
</dbReference>
<feature type="domain" description="Ig-like" evidence="6">
    <location>
        <begin position="131"/>
        <end position="214"/>
    </location>
</feature>
<dbReference type="SMART" id="SM00406">
    <property type="entry name" value="IGv"/>
    <property type="match status" value="2"/>
</dbReference>
<evidence type="ECO:0000256" key="4">
    <source>
        <dbReference type="SAM" id="Phobius"/>
    </source>
</evidence>
<dbReference type="CDD" id="cd00096">
    <property type="entry name" value="Ig"/>
    <property type="match status" value="2"/>
</dbReference>
<dbReference type="Gene3D" id="2.60.40.10">
    <property type="entry name" value="Immunoglobulins"/>
    <property type="match status" value="4"/>
</dbReference>
<reference evidence="7" key="3">
    <citation type="submission" date="2025-09" db="UniProtKB">
        <authorList>
            <consortium name="Ensembl"/>
        </authorList>
    </citation>
    <scope>IDENTIFICATION</scope>
</reference>
<feature type="domain" description="Ig-like" evidence="6">
    <location>
        <begin position="224"/>
        <end position="314"/>
    </location>
</feature>
<feature type="chain" id="PRO_5044328659" description="Ig-like domain-containing protein" evidence="5">
    <location>
        <begin position="23"/>
        <end position="477"/>
    </location>
</feature>
<dbReference type="AlphaFoldDB" id="A0AAZ1X9G0"/>
<evidence type="ECO:0000259" key="6">
    <source>
        <dbReference type="PROSITE" id="PS50835"/>
    </source>
</evidence>
<dbReference type="InterPro" id="IPR003598">
    <property type="entry name" value="Ig_sub2"/>
</dbReference>
<protein>
    <recommendedName>
        <fullName evidence="6">Ig-like domain-containing protein</fullName>
    </recommendedName>
</protein>
<dbReference type="GO" id="GO:0005102">
    <property type="term" value="F:signaling receptor binding"/>
    <property type="evidence" value="ECO:0007669"/>
    <property type="project" value="TreeGrafter"/>
</dbReference>
<evidence type="ECO:0000313" key="7">
    <source>
        <dbReference type="Ensembl" id="ENSOABP00000064269.1"/>
    </source>
</evidence>
<accession>A0AAZ1X9G0</accession>
<feature type="transmembrane region" description="Helical" evidence="4">
    <location>
        <begin position="429"/>
        <end position="451"/>
    </location>
</feature>
<dbReference type="InterPro" id="IPR050504">
    <property type="entry name" value="IgSF_BTN/MOG"/>
</dbReference>
<keyword evidence="4" id="KW-1133">Transmembrane helix</keyword>
<comment type="subcellular location">
    <subcellularLocation>
        <location evidence="1">Membrane</location>
    </subcellularLocation>
</comment>
<reference evidence="8" key="1">
    <citation type="submission" date="2020-03" db="EMBL/GenBank/DDBJ databases">
        <title>Evolution of repeat sequences and sex chromosomes of tilapia species revealed by chromosome-level genomes.</title>
        <authorList>
            <person name="Xu L."/>
            <person name="Tao W."/>
            <person name="Wang D."/>
            <person name="Zhou Q."/>
        </authorList>
    </citation>
    <scope>NUCLEOTIDE SEQUENCE [LARGE SCALE GENOMIC DNA]</scope>
    <source>
        <strain evidence="8">Israel</strain>
    </source>
</reference>
<dbReference type="SMART" id="SM00408">
    <property type="entry name" value="IGc2"/>
    <property type="match status" value="4"/>
</dbReference>
<dbReference type="SUPFAM" id="SSF48726">
    <property type="entry name" value="Immunoglobulin"/>
    <property type="match status" value="4"/>
</dbReference>
<dbReference type="InterPro" id="IPR007110">
    <property type="entry name" value="Ig-like_dom"/>
</dbReference>
<keyword evidence="4" id="KW-0812">Transmembrane</keyword>
<dbReference type="InterPro" id="IPR003599">
    <property type="entry name" value="Ig_sub"/>
</dbReference>